<accession>A0ABW3M406</accession>
<dbReference type="Gene3D" id="3.30.260.10">
    <property type="entry name" value="TCP-1-like chaperonin intermediate domain"/>
    <property type="match status" value="1"/>
</dbReference>
<reference evidence="8" key="1">
    <citation type="journal article" date="2019" name="Int. J. Syst. Evol. Microbiol.">
        <title>The Global Catalogue of Microorganisms (GCM) 10K type strain sequencing project: providing services to taxonomists for standard genome sequencing and annotation.</title>
        <authorList>
            <consortium name="The Broad Institute Genomics Platform"/>
            <consortium name="The Broad Institute Genome Sequencing Center for Infectious Disease"/>
            <person name="Wu L."/>
            <person name="Ma J."/>
        </authorList>
    </citation>
    <scope>NUCLEOTIDE SEQUENCE [LARGE SCALE GENOMIC DNA]</scope>
    <source>
        <strain evidence="8">JCM 31486</strain>
    </source>
</reference>
<evidence type="ECO:0000313" key="8">
    <source>
        <dbReference type="Proteomes" id="UP001597045"/>
    </source>
</evidence>
<dbReference type="CDD" id="cd03399">
    <property type="entry name" value="SPFH_flotillin"/>
    <property type="match status" value="1"/>
</dbReference>
<dbReference type="Pfam" id="PF01145">
    <property type="entry name" value="Band_7"/>
    <property type="match status" value="1"/>
</dbReference>
<evidence type="ECO:0000256" key="4">
    <source>
        <dbReference type="SAM" id="Phobius"/>
    </source>
</evidence>
<comment type="similarity">
    <text evidence="1">Belongs to the chaperonin (HSP60) family.</text>
</comment>
<evidence type="ECO:0000256" key="1">
    <source>
        <dbReference type="ARBA" id="ARBA00006607"/>
    </source>
</evidence>
<dbReference type="Gene3D" id="3.30.479.30">
    <property type="entry name" value="Band 7 domain"/>
    <property type="match status" value="1"/>
</dbReference>
<dbReference type="PRINTS" id="PR00298">
    <property type="entry name" value="CHAPERONIN60"/>
</dbReference>
<feature type="non-terminal residue" evidence="7">
    <location>
        <position position="853"/>
    </location>
</feature>
<dbReference type="InterPro" id="IPR001107">
    <property type="entry name" value="Band_7"/>
</dbReference>
<dbReference type="InterPro" id="IPR001844">
    <property type="entry name" value="Cpn60/GroEL"/>
</dbReference>
<dbReference type="SUPFAM" id="SSF50370">
    <property type="entry name" value="Ricin B-like lectins"/>
    <property type="match status" value="1"/>
</dbReference>
<gene>
    <name evidence="7" type="ORF">ACFQ1S_07375</name>
</gene>
<feature type="compositionally biased region" description="Basic and acidic residues" evidence="3">
    <location>
        <begin position="245"/>
        <end position="258"/>
    </location>
</feature>
<dbReference type="InterPro" id="IPR000772">
    <property type="entry name" value="Ricin_B_lectin"/>
</dbReference>
<proteinExistence type="inferred from homology"/>
<feature type="region of interest" description="Disordered" evidence="3">
    <location>
        <begin position="245"/>
        <end position="264"/>
    </location>
</feature>
<feature type="domain" description="Ricin B lectin" evidence="6">
    <location>
        <begin position="508"/>
        <end position="578"/>
    </location>
</feature>
<sequence length="853" mass="93657">MDAVGIGVGIAIGAVVLIVIVILLVISRLFRKIDQGKALIISKVRKVDVTFTGAVVLPVLHRAEVMDISVKTIEINRAGQEGLICRDNIRADIRITFFVRVNKTVEDVIKVAQAIGTARASDEATLQELFNAKFSEALKTVGKQLDFVDLYTKRDDFRDQIIRVIGTDLNGYSLEDAAIDFLEQTPMTQLDPANILDAQGIRKITELTAIEHVKTNEYQRNEEKEITRQNVDAREAILELERRRADAEAKQTRPRTGEPWDFEGSCVRVPPPSERRITTLAGPTSAYMEGSVAVGLIIVEGPRNDLRFDGSERVKTVAEVQNGLTYYASTQPSAGLSFTYDIRVVQVDAQPDPNADQEALWREPAMRQLGYDGSWSSVGTYIEDLRQKFGTRWAYCAFITKYPLGWFAYAYVGGPYLVMNYNNDGWGVENIDRVYAHETGHIFTAPDEYASSGCSCGGSYGARWGKPNDNCENCAPNGGVPCLMKGNDFSMCVYTPAHVGWMPARMIVKHTGKAVDIGGSQLAHGAQLVQWTFSGGQTQWFRPDPISDGYVRLVAHDSCLVADVAEARTDNGAPLILWDWHGGDNQLFKVEPLGDGYVRIIPKNAPNKVVEVLKAKATPIKGRDNIAQVGTVTSRDASIGALLGEAIEKVGEDGVITVEESSTLATELVITEGVQFDKGYISAHFATNPEAQEAVLEDAYVLLFREKISALNDLLPILEKVVQAGKPLLIVAEDVEGEALSTLVVNSVRKTIRAVAVKAPYFGDRRKAFLDDLGIVTGGTVISSEIGMKLSEAGLDSLGSVRRVVVTKDETTIVEGRGDKAEVQARVEQIRKEIEASDSDWDREKLQERLAKL</sequence>
<dbReference type="Gene3D" id="3.50.7.10">
    <property type="entry name" value="GroEL"/>
    <property type="match status" value="1"/>
</dbReference>
<keyword evidence="4" id="KW-0812">Transmembrane</keyword>
<dbReference type="EMBL" id="JBHTIS010000293">
    <property type="protein sequence ID" value="MFD1045421.1"/>
    <property type="molecule type" value="Genomic_DNA"/>
</dbReference>
<dbReference type="InterPro" id="IPR027410">
    <property type="entry name" value="TCP-1-like_intermed_sf"/>
</dbReference>
<keyword evidence="4" id="KW-1133">Transmembrane helix</keyword>
<dbReference type="InterPro" id="IPR027409">
    <property type="entry name" value="GroEL-like_apical_dom_sf"/>
</dbReference>
<dbReference type="PANTHER" id="PTHR45633">
    <property type="entry name" value="60 KDA HEAT SHOCK PROTEIN, MITOCHONDRIAL"/>
    <property type="match status" value="1"/>
</dbReference>
<dbReference type="SUPFAM" id="SSF52029">
    <property type="entry name" value="GroEL apical domain-like"/>
    <property type="match status" value="1"/>
</dbReference>
<name>A0ABW3M406_9PSEU</name>
<dbReference type="Pfam" id="PF14200">
    <property type="entry name" value="RicinB_lectin_2"/>
    <property type="match status" value="1"/>
</dbReference>
<evidence type="ECO:0000259" key="6">
    <source>
        <dbReference type="Pfam" id="PF14200"/>
    </source>
</evidence>
<feature type="transmembrane region" description="Helical" evidence="4">
    <location>
        <begin position="6"/>
        <end position="26"/>
    </location>
</feature>
<evidence type="ECO:0000256" key="2">
    <source>
        <dbReference type="ARBA" id="ARBA00023186"/>
    </source>
</evidence>
<dbReference type="InterPro" id="IPR036013">
    <property type="entry name" value="Band_7/SPFH_dom_sf"/>
</dbReference>
<dbReference type="InterPro" id="IPR035992">
    <property type="entry name" value="Ricin_B-like_lectins"/>
</dbReference>
<dbReference type="CDD" id="cd00161">
    <property type="entry name" value="beta-trefoil_Ricin-like"/>
    <property type="match status" value="1"/>
</dbReference>
<organism evidence="7 8">
    <name type="scientific">Kibdelosporangium lantanae</name>
    <dbReference type="NCBI Taxonomy" id="1497396"/>
    <lineage>
        <taxon>Bacteria</taxon>
        <taxon>Bacillati</taxon>
        <taxon>Actinomycetota</taxon>
        <taxon>Actinomycetes</taxon>
        <taxon>Pseudonocardiales</taxon>
        <taxon>Pseudonocardiaceae</taxon>
        <taxon>Kibdelosporangium</taxon>
    </lineage>
</organism>
<keyword evidence="8" id="KW-1185">Reference proteome</keyword>
<feature type="domain" description="Band 7" evidence="5">
    <location>
        <begin position="32"/>
        <end position="175"/>
    </location>
</feature>
<keyword evidence="2" id="KW-0143">Chaperone</keyword>
<evidence type="ECO:0000313" key="7">
    <source>
        <dbReference type="EMBL" id="MFD1045421.1"/>
    </source>
</evidence>
<dbReference type="SUPFAM" id="SSF117892">
    <property type="entry name" value="Band 7/SPFH domain"/>
    <property type="match status" value="1"/>
</dbReference>
<protein>
    <submittedName>
        <fullName evidence="7">RICIN domain-containing protein</fullName>
    </submittedName>
</protein>
<dbReference type="Gene3D" id="2.80.10.50">
    <property type="match status" value="1"/>
</dbReference>
<evidence type="ECO:0000259" key="5">
    <source>
        <dbReference type="Pfam" id="PF01145"/>
    </source>
</evidence>
<keyword evidence="4" id="KW-0472">Membrane</keyword>
<comment type="caution">
    <text evidence="7">The sequence shown here is derived from an EMBL/GenBank/DDBJ whole genome shotgun (WGS) entry which is preliminary data.</text>
</comment>
<evidence type="ECO:0000256" key="3">
    <source>
        <dbReference type="SAM" id="MobiDB-lite"/>
    </source>
</evidence>
<dbReference type="SUPFAM" id="SSF54849">
    <property type="entry name" value="GroEL-intermediate domain like"/>
    <property type="match status" value="1"/>
</dbReference>
<dbReference type="Proteomes" id="UP001597045">
    <property type="component" value="Unassembled WGS sequence"/>
</dbReference>